<evidence type="ECO:0000256" key="4">
    <source>
        <dbReference type="ARBA" id="ARBA00016485"/>
    </source>
</evidence>
<evidence type="ECO:0000256" key="1">
    <source>
        <dbReference type="ARBA" id="ARBA00000632"/>
    </source>
</evidence>
<dbReference type="PANTHER" id="PTHR31698:SF8">
    <property type="entry name" value="LYSOZYME G-RELATED"/>
    <property type="match status" value="1"/>
</dbReference>
<evidence type="ECO:0000256" key="6">
    <source>
        <dbReference type="ARBA" id="ARBA00022638"/>
    </source>
</evidence>
<dbReference type="SUPFAM" id="SSF53955">
    <property type="entry name" value="Lysozyme-like"/>
    <property type="match status" value="1"/>
</dbReference>
<dbReference type="GO" id="GO:0003796">
    <property type="term" value="F:lysozyme activity"/>
    <property type="evidence" value="ECO:0007669"/>
    <property type="project" value="UniProtKB-UniRule"/>
</dbReference>
<keyword evidence="8 9" id="KW-0326">Glycosidase</keyword>
<reference evidence="11" key="2">
    <citation type="submission" date="2025-09" db="UniProtKB">
        <authorList>
            <consortium name="Ensembl"/>
        </authorList>
    </citation>
    <scope>IDENTIFICATION</scope>
</reference>
<dbReference type="CDD" id="cd01021">
    <property type="entry name" value="GEWL"/>
    <property type="match status" value="1"/>
</dbReference>
<keyword evidence="5" id="KW-0929">Antimicrobial</keyword>
<dbReference type="GO" id="GO:0050830">
    <property type="term" value="P:defense response to Gram-positive bacterium"/>
    <property type="evidence" value="ECO:0007669"/>
    <property type="project" value="TreeGrafter"/>
</dbReference>
<feature type="domain" description="Transglycosylase SLT" evidence="10">
    <location>
        <begin position="52"/>
        <end position="154"/>
    </location>
</feature>
<dbReference type="GO" id="GO:0009253">
    <property type="term" value="P:peptidoglycan catabolic process"/>
    <property type="evidence" value="ECO:0007669"/>
    <property type="project" value="InterPro"/>
</dbReference>
<dbReference type="GeneTree" id="ENSGT00390000017614"/>
<protein>
    <recommendedName>
        <fullName evidence="4 9">Lysozyme g</fullName>
        <ecNumber evidence="3 9">3.2.1.17</ecNumber>
    </recommendedName>
</protein>
<dbReference type="Ensembl" id="ENSGMOT00000066456.1">
    <property type="protein sequence ID" value="ENSGMOP00000035441.1"/>
    <property type="gene ID" value="ENSGMOG00000013978.2"/>
</dbReference>
<reference evidence="11" key="1">
    <citation type="submission" date="2025-08" db="UniProtKB">
        <authorList>
            <consortium name="Ensembl"/>
        </authorList>
    </citation>
    <scope>IDENTIFICATION</scope>
</reference>
<organism evidence="11 12">
    <name type="scientific">Gadus morhua</name>
    <name type="common">Atlantic cod</name>
    <dbReference type="NCBI Taxonomy" id="8049"/>
    <lineage>
        <taxon>Eukaryota</taxon>
        <taxon>Metazoa</taxon>
        <taxon>Chordata</taxon>
        <taxon>Craniata</taxon>
        <taxon>Vertebrata</taxon>
        <taxon>Euteleostomi</taxon>
        <taxon>Actinopterygii</taxon>
        <taxon>Neopterygii</taxon>
        <taxon>Teleostei</taxon>
        <taxon>Neoteleostei</taxon>
        <taxon>Acanthomorphata</taxon>
        <taxon>Zeiogadaria</taxon>
        <taxon>Gadariae</taxon>
        <taxon>Gadiformes</taxon>
        <taxon>Gadoidei</taxon>
        <taxon>Gadidae</taxon>
        <taxon>Gadus</taxon>
    </lineage>
</organism>
<evidence type="ECO:0000256" key="7">
    <source>
        <dbReference type="ARBA" id="ARBA00022801"/>
    </source>
</evidence>
<comment type="similarity">
    <text evidence="2 9">Belongs to the glycosyl hydrolase 23 family.</text>
</comment>
<keyword evidence="6" id="KW-0081">Bacteriolytic enzyme</keyword>
<dbReference type="AlphaFoldDB" id="A0A8C5ARE0"/>
<evidence type="ECO:0000256" key="8">
    <source>
        <dbReference type="ARBA" id="ARBA00023295"/>
    </source>
</evidence>
<dbReference type="Pfam" id="PF01464">
    <property type="entry name" value="SLT"/>
    <property type="match status" value="1"/>
</dbReference>
<keyword evidence="12" id="KW-1185">Reference proteome</keyword>
<dbReference type="Gene3D" id="1.10.530.10">
    <property type="match status" value="1"/>
</dbReference>
<dbReference type="InterPro" id="IPR002152">
    <property type="entry name" value="Glyco_hydro_23"/>
</dbReference>
<evidence type="ECO:0000313" key="11">
    <source>
        <dbReference type="Ensembl" id="ENSGMOP00000035441.1"/>
    </source>
</evidence>
<sequence length="187" mass="20248">TCLGYGDIMRVETSGASNLTAGADRLTGSGVQASEKMANHDLACMRTYKTIIGKVASKRDVDPALIAAIASRESRGGAAISGNNGWCPRRIGFGLMQVDKDAHTPIGAWNSVEHVDQATGILVDIIKEVQRDFPDWSREKQLKGAIAYYNMGRNVLSCPHGVDHLTTGKDYSSDVVARAQFYKRNGF</sequence>
<keyword evidence="7 9" id="KW-0378">Hydrolase</keyword>
<comment type="catalytic activity">
    <reaction evidence="1 9">
        <text>Hydrolysis of (1-&gt;4)-beta-linkages between N-acetylmuramic acid and N-acetyl-D-glucosamine residues in a peptidoglycan and between N-acetyl-D-glucosamine residues in chitodextrins.</text>
        <dbReference type="EC" id="3.2.1.17"/>
    </reaction>
</comment>
<name>A0A8C5ARE0_GADMO</name>
<proteinExistence type="inferred from homology"/>
<evidence type="ECO:0000256" key="3">
    <source>
        <dbReference type="ARBA" id="ARBA00012732"/>
    </source>
</evidence>
<dbReference type="PIRSF" id="PIRSF001065">
    <property type="entry name" value="Lysozyme_g"/>
    <property type="match status" value="1"/>
</dbReference>
<evidence type="ECO:0000259" key="10">
    <source>
        <dbReference type="Pfam" id="PF01464"/>
    </source>
</evidence>
<dbReference type="InterPro" id="IPR008258">
    <property type="entry name" value="Transglycosylase_SLT_dom_1"/>
</dbReference>
<dbReference type="InterPro" id="IPR023346">
    <property type="entry name" value="Lysozyme-like_dom_sf"/>
</dbReference>
<evidence type="ECO:0000256" key="5">
    <source>
        <dbReference type="ARBA" id="ARBA00022529"/>
    </source>
</evidence>
<accession>A0A8C5ARE0</accession>
<dbReference type="PANTHER" id="PTHR31698">
    <property type="entry name" value="LYSOZYME G FAMILY MEMBER"/>
    <property type="match status" value="1"/>
</dbReference>
<dbReference type="GO" id="GO:0031640">
    <property type="term" value="P:killing of cells of another organism"/>
    <property type="evidence" value="ECO:0007669"/>
    <property type="project" value="UniProtKB-KW"/>
</dbReference>
<dbReference type="EC" id="3.2.1.17" evidence="3 9"/>
<dbReference type="GO" id="GO:0005576">
    <property type="term" value="C:extracellular region"/>
    <property type="evidence" value="ECO:0007669"/>
    <property type="project" value="TreeGrafter"/>
</dbReference>
<dbReference type="Proteomes" id="UP000694546">
    <property type="component" value="Chromosome 13"/>
</dbReference>
<evidence type="ECO:0000256" key="2">
    <source>
        <dbReference type="ARBA" id="ARBA00008902"/>
    </source>
</evidence>
<evidence type="ECO:0000313" key="12">
    <source>
        <dbReference type="Proteomes" id="UP000694546"/>
    </source>
</evidence>
<evidence type="ECO:0000256" key="9">
    <source>
        <dbReference type="PIRNR" id="PIRNR001065"/>
    </source>
</evidence>
<dbReference type="PRINTS" id="PR00749">
    <property type="entry name" value="LYSOZYMEG"/>
</dbReference>